<dbReference type="RefSeq" id="XP_064662336.1">
    <property type="nucleotide sequence ID" value="XM_064799581.1"/>
</dbReference>
<feature type="compositionally biased region" description="Acidic residues" evidence="1">
    <location>
        <begin position="110"/>
        <end position="133"/>
    </location>
</feature>
<dbReference type="GeneID" id="89923669"/>
<evidence type="ECO:0000256" key="1">
    <source>
        <dbReference type="SAM" id="MobiDB-lite"/>
    </source>
</evidence>
<feature type="region of interest" description="Disordered" evidence="1">
    <location>
        <begin position="1"/>
        <end position="134"/>
    </location>
</feature>
<dbReference type="AlphaFoldDB" id="A0AAV9PN16"/>
<proteinExistence type="predicted"/>
<evidence type="ECO:0000313" key="2">
    <source>
        <dbReference type="EMBL" id="KAK5173641.1"/>
    </source>
</evidence>
<feature type="compositionally biased region" description="Low complexity" evidence="1">
    <location>
        <begin position="78"/>
        <end position="107"/>
    </location>
</feature>
<gene>
    <name evidence="2" type="ORF">LTR77_002322</name>
</gene>
<keyword evidence="3" id="KW-1185">Reference proteome</keyword>
<dbReference type="Proteomes" id="UP001337655">
    <property type="component" value="Unassembled WGS sequence"/>
</dbReference>
<name>A0AAV9PN16_9PEZI</name>
<comment type="caution">
    <text evidence="2">The sequence shown here is derived from an EMBL/GenBank/DDBJ whole genome shotgun (WGS) entry which is preliminary data.</text>
</comment>
<organism evidence="2 3">
    <name type="scientific">Saxophila tyrrhenica</name>
    <dbReference type="NCBI Taxonomy" id="1690608"/>
    <lineage>
        <taxon>Eukaryota</taxon>
        <taxon>Fungi</taxon>
        <taxon>Dikarya</taxon>
        <taxon>Ascomycota</taxon>
        <taxon>Pezizomycotina</taxon>
        <taxon>Dothideomycetes</taxon>
        <taxon>Dothideomycetidae</taxon>
        <taxon>Mycosphaerellales</taxon>
        <taxon>Extremaceae</taxon>
        <taxon>Saxophila</taxon>
    </lineage>
</organism>
<accession>A0AAV9PN16</accession>
<protein>
    <submittedName>
        <fullName evidence="2">Uncharacterized protein</fullName>
    </submittedName>
</protein>
<sequence length="377" mass="40598">MACLSKPASTASPDTVVQQMSRHGTPTSAIGRLDLDGSSSSSTASMPAQTRAMKKRDQGHGTRQAASSGGGRDSPAAAGPSRTSGTRRTGQSAGTQGQQTRGGRAPATQADDDDDEDDSDDDGNGDDSDDGDANENLQRQAAIIVSEIFSVYTHGLLTPAEFRGIAINGDAAGTAANEADRSLRQVARLAVTTITTVATLQAYRNAAPRQFCLTQLADRLSRRPSLIVSRLEENRRDLSTGRDVPSTISDFRDLFVAIGGLFQTYRQVMTAAQQQRLVQILMYVLNWIGRNDNDWYANVAARPSYASQASFNPYRCFLSAQAQPGRFVDVLAGAPIEYVQDESNRGPLHAFCTQVIRDAQGQAWVRQLRQVYADAFG</sequence>
<evidence type="ECO:0000313" key="3">
    <source>
        <dbReference type="Proteomes" id="UP001337655"/>
    </source>
</evidence>
<feature type="compositionally biased region" description="Polar residues" evidence="1">
    <location>
        <begin position="7"/>
        <end position="28"/>
    </location>
</feature>
<dbReference type="EMBL" id="JAVRRT010000003">
    <property type="protein sequence ID" value="KAK5173641.1"/>
    <property type="molecule type" value="Genomic_DNA"/>
</dbReference>
<reference evidence="2 3" key="1">
    <citation type="submission" date="2023-08" db="EMBL/GenBank/DDBJ databases">
        <title>Black Yeasts Isolated from many extreme environments.</title>
        <authorList>
            <person name="Coleine C."/>
            <person name="Stajich J.E."/>
            <person name="Selbmann L."/>
        </authorList>
    </citation>
    <scope>NUCLEOTIDE SEQUENCE [LARGE SCALE GENOMIC DNA]</scope>
    <source>
        <strain evidence="2 3">CCFEE 5935</strain>
    </source>
</reference>